<name>A0A9W7YAU7_9FUNG</name>
<accession>A0A9W7YAU7</accession>
<feature type="domain" description="DNA2/NAM7 helicase helicase" evidence="1">
    <location>
        <begin position="2"/>
        <end position="56"/>
    </location>
</feature>
<dbReference type="EMBL" id="JANBOI010001003">
    <property type="protein sequence ID" value="KAJ1727722.1"/>
    <property type="molecule type" value="Genomic_DNA"/>
</dbReference>
<evidence type="ECO:0000259" key="1">
    <source>
        <dbReference type="Pfam" id="PF13086"/>
    </source>
</evidence>
<reference evidence="2" key="1">
    <citation type="submission" date="2022-07" db="EMBL/GenBank/DDBJ databases">
        <title>Phylogenomic reconstructions and comparative analyses of Kickxellomycotina fungi.</title>
        <authorList>
            <person name="Reynolds N.K."/>
            <person name="Stajich J.E."/>
            <person name="Barry K."/>
            <person name="Grigoriev I.V."/>
            <person name="Crous P."/>
            <person name="Smith M.E."/>
        </authorList>
    </citation>
    <scope>NUCLEOTIDE SEQUENCE</scope>
    <source>
        <strain evidence="2">BCRC 34381</strain>
    </source>
</reference>
<organism evidence="2 3">
    <name type="scientific">Coemansia biformis</name>
    <dbReference type="NCBI Taxonomy" id="1286918"/>
    <lineage>
        <taxon>Eukaryota</taxon>
        <taxon>Fungi</taxon>
        <taxon>Fungi incertae sedis</taxon>
        <taxon>Zoopagomycota</taxon>
        <taxon>Kickxellomycotina</taxon>
        <taxon>Kickxellomycetes</taxon>
        <taxon>Kickxellales</taxon>
        <taxon>Kickxellaceae</taxon>
        <taxon>Coemansia</taxon>
    </lineage>
</organism>
<comment type="caution">
    <text evidence="2">The sequence shown here is derived from an EMBL/GenBank/DDBJ whole genome shotgun (WGS) entry which is preliminary data.</text>
</comment>
<evidence type="ECO:0000313" key="2">
    <source>
        <dbReference type="EMBL" id="KAJ1727722.1"/>
    </source>
</evidence>
<dbReference type="AlphaFoldDB" id="A0A9W7YAU7"/>
<dbReference type="GO" id="GO:0004386">
    <property type="term" value="F:helicase activity"/>
    <property type="evidence" value="ECO:0007669"/>
    <property type="project" value="InterPro"/>
</dbReference>
<protein>
    <recommendedName>
        <fullName evidence="1">DNA2/NAM7 helicase helicase domain-containing protein</fullName>
    </recommendedName>
</protein>
<keyword evidence="3" id="KW-1185">Reference proteome</keyword>
<dbReference type="InterPro" id="IPR027417">
    <property type="entry name" value="P-loop_NTPase"/>
</dbReference>
<dbReference type="OrthoDB" id="6513042at2759"/>
<sequence length="56" mass="5925">MDIINASDVVLSTLSGAGGMDIYDFSFNAVIVDEATQPTEAECWIAAHKAPKLILA</sequence>
<dbReference type="Pfam" id="PF13086">
    <property type="entry name" value="AAA_11"/>
    <property type="match status" value="1"/>
</dbReference>
<dbReference type="Gene3D" id="3.40.50.300">
    <property type="entry name" value="P-loop containing nucleotide triphosphate hydrolases"/>
    <property type="match status" value="1"/>
</dbReference>
<feature type="non-terminal residue" evidence="2">
    <location>
        <position position="56"/>
    </location>
</feature>
<dbReference type="Proteomes" id="UP001143981">
    <property type="component" value="Unassembled WGS sequence"/>
</dbReference>
<dbReference type="InterPro" id="IPR041677">
    <property type="entry name" value="DNA2/NAM7_AAA_11"/>
</dbReference>
<gene>
    <name evidence="2" type="ORF">LPJ61_004428</name>
</gene>
<evidence type="ECO:0000313" key="3">
    <source>
        <dbReference type="Proteomes" id="UP001143981"/>
    </source>
</evidence>
<proteinExistence type="predicted"/>